<reference evidence="2" key="1">
    <citation type="submission" date="2021-01" db="EMBL/GenBank/DDBJ databases">
        <authorList>
            <person name="Corre E."/>
            <person name="Pelletier E."/>
            <person name="Niang G."/>
            <person name="Scheremetjew M."/>
            <person name="Finn R."/>
            <person name="Kale V."/>
            <person name="Holt S."/>
            <person name="Cochrane G."/>
            <person name="Meng A."/>
            <person name="Brown T."/>
            <person name="Cohen L."/>
        </authorList>
    </citation>
    <scope>NUCLEOTIDE SEQUENCE</scope>
    <source>
        <strain evidence="2">SL-175</strain>
    </source>
</reference>
<evidence type="ECO:0000256" key="1">
    <source>
        <dbReference type="SAM" id="MobiDB-lite"/>
    </source>
</evidence>
<dbReference type="GO" id="GO:0072583">
    <property type="term" value="P:clathrin-dependent endocytosis"/>
    <property type="evidence" value="ECO:0007669"/>
    <property type="project" value="TreeGrafter"/>
</dbReference>
<sequence>MSLGDDFDAMFSAPSPHANRGGAGAGASAVIIDDMFGPAMGAAFSGWGGAGVISSQVSANEIVYQPGSDDEEQEGDTPHRKELRRQRHQRNRDRIGGKLQEKRDREAAAVAEQAERQVLQDLIGADIDDWIRTNQGNVRTMLSNLGAVLWAGHTYKSPGLNDLVSPAAVRKSYHKALVVIHPDKVRQRGGDTSQVYIADKVFDQVRDAFKAMEAKEL</sequence>
<organism evidence="2">
    <name type="scientific">Mantoniella antarctica</name>
    <dbReference type="NCBI Taxonomy" id="81844"/>
    <lineage>
        <taxon>Eukaryota</taxon>
        <taxon>Viridiplantae</taxon>
        <taxon>Chlorophyta</taxon>
        <taxon>Mamiellophyceae</taxon>
        <taxon>Mamiellales</taxon>
        <taxon>Mamiellaceae</taxon>
        <taxon>Mantoniella</taxon>
    </lineage>
</organism>
<accession>A0A7S0SNR7</accession>
<dbReference type="GO" id="GO:0005737">
    <property type="term" value="C:cytoplasm"/>
    <property type="evidence" value="ECO:0007669"/>
    <property type="project" value="TreeGrafter"/>
</dbReference>
<dbReference type="InterPro" id="IPR036869">
    <property type="entry name" value="J_dom_sf"/>
</dbReference>
<name>A0A7S0SNR7_9CHLO</name>
<dbReference type="GO" id="GO:0031982">
    <property type="term" value="C:vesicle"/>
    <property type="evidence" value="ECO:0007669"/>
    <property type="project" value="TreeGrafter"/>
</dbReference>
<feature type="compositionally biased region" description="Basic residues" evidence="1">
    <location>
        <begin position="81"/>
        <end position="91"/>
    </location>
</feature>
<dbReference type="GO" id="GO:0030276">
    <property type="term" value="F:clathrin binding"/>
    <property type="evidence" value="ECO:0007669"/>
    <property type="project" value="TreeGrafter"/>
</dbReference>
<feature type="region of interest" description="Disordered" evidence="1">
    <location>
        <begin position="66"/>
        <end position="103"/>
    </location>
</feature>
<evidence type="ECO:0000313" key="2">
    <source>
        <dbReference type="EMBL" id="CAD8711118.1"/>
    </source>
</evidence>
<dbReference type="EMBL" id="HBFC01022962">
    <property type="protein sequence ID" value="CAD8711118.1"/>
    <property type="molecule type" value="Transcribed_RNA"/>
</dbReference>
<dbReference type="PANTHER" id="PTHR23172">
    <property type="entry name" value="AUXILIN/CYCLIN G-ASSOCIATED KINASE-RELATED"/>
    <property type="match status" value="1"/>
</dbReference>
<feature type="compositionally biased region" description="Basic and acidic residues" evidence="1">
    <location>
        <begin position="92"/>
        <end position="103"/>
    </location>
</feature>
<dbReference type="PANTHER" id="PTHR23172:SF19">
    <property type="entry name" value="J DOMAIN-CONTAINING PROTEIN"/>
    <property type="match status" value="1"/>
</dbReference>
<dbReference type="GO" id="GO:0072318">
    <property type="term" value="P:clathrin coat disassembly"/>
    <property type="evidence" value="ECO:0007669"/>
    <property type="project" value="TreeGrafter"/>
</dbReference>
<dbReference type="SUPFAM" id="SSF46565">
    <property type="entry name" value="Chaperone J-domain"/>
    <property type="match status" value="1"/>
</dbReference>
<dbReference type="Gene3D" id="1.10.287.110">
    <property type="entry name" value="DnaJ domain"/>
    <property type="match status" value="1"/>
</dbReference>
<gene>
    <name evidence="2" type="ORF">MANT1106_LOCUS13804</name>
</gene>
<evidence type="ECO:0008006" key="3">
    <source>
        <dbReference type="Google" id="ProtNLM"/>
    </source>
</evidence>
<proteinExistence type="predicted"/>
<protein>
    <recommendedName>
        <fullName evidence="3">J domain-containing protein</fullName>
    </recommendedName>
</protein>
<dbReference type="AlphaFoldDB" id="A0A7S0SNR7"/>